<evidence type="ECO:0000256" key="11">
    <source>
        <dbReference type="ARBA" id="ARBA00022679"/>
    </source>
</evidence>
<keyword evidence="14" id="KW-0067">ATP-binding</keyword>
<organism evidence="18 19">
    <name type="scientific">Flammeovirga kamogawensis</name>
    <dbReference type="NCBI Taxonomy" id="373891"/>
    <lineage>
        <taxon>Bacteria</taxon>
        <taxon>Pseudomonadati</taxon>
        <taxon>Bacteroidota</taxon>
        <taxon>Cytophagia</taxon>
        <taxon>Cytophagales</taxon>
        <taxon>Flammeovirgaceae</taxon>
        <taxon>Flammeovirga</taxon>
    </lineage>
</organism>
<evidence type="ECO:0000256" key="9">
    <source>
        <dbReference type="ARBA" id="ARBA00012523"/>
    </source>
</evidence>
<keyword evidence="18" id="KW-0548">Nucleotidyltransferase</keyword>
<dbReference type="SUPFAM" id="SSF52540">
    <property type="entry name" value="P-loop containing nucleoside triphosphate hydrolases"/>
    <property type="match status" value="1"/>
</dbReference>
<gene>
    <name evidence="18" type="ORF">KM029_20955</name>
</gene>
<evidence type="ECO:0000256" key="7">
    <source>
        <dbReference type="ARBA" id="ARBA00007490"/>
    </source>
</evidence>
<evidence type="ECO:0000256" key="17">
    <source>
        <dbReference type="ARBA" id="ARBA00030571"/>
    </source>
</evidence>
<evidence type="ECO:0000256" key="2">
    <source>
        <dbReference type="ARBA" id="ARBA00000711"/>
    </source>
</evidence>
<keyword evidence="11" id="KW-0808">Transferase</keyword>
<evidence type="ECO:0000256" key="3">
    <source>
        <dbReference type="ARBA" id="ARBA00001522"/>
    </source>
</evidence>
<dbReference type="InterPro" id="IPR003203">
    <property type="entry name" value="CobU/CobP"/>
</dbReference>
<keyword evidence="19" id="KW-1185">Reference proteome</keyword>
<evidence type="ECO:0000313" key="18">
    <source>
        <dbReference type="EMBL" id="QWG10155.1"/>
    </source>
</evidence>
<dbReference type="CDD" id="cd00544">
    <property type="entry name" value="CobU"/>
    <property type="match status" value="1"/>
</dbReference>
<reference evidence="18 19" key="1">
    <citation type="submission" date="2021-05" db="EMBL/GenBank/DDBJ databases">
        <title>Comparative genomic studies on the polysaccharide-degrading batcterial strains of the Flammeovirga genus.</title>
        <authorList>
            <person name="Zewei F."/>
            <person name="Zheng Z."/>
            <person name="Yu L."/>
            <person name="Ruyue G."/>
            <person name="Yanhong M."/>
            <person name="Yuanyuan C."/>
            <person name="Jingyan G."/>
            <person name="Wenjun H."/>
        </authorList>
    </citation>
    <scope>NUCLEOTIDE SEQUENCE [LARGE SCALE GENOMIC DNA]</scope>
    <source>
        <strain evidence="18 19">YS10</strain>
    </source>
</reference>
<comment type="function">
    <text evidence="4">Catalyzes ATP-dependent phosphorylation of adenosylcobinamide and addition of GMP to adenosylcobinamide phosphate.</text>
</comment>
<comment type="pathway">
    <text evidence="6">Cofactor biosynthesis; adenosylcobalamin biosynthesis; adenosylcobalamin from cob(II)yrinate a,c-diamide: step 5/7.</text>
</comment>
<proteinExistence type="inferred from homology"/>
<name>A0ABX8H2V3_9BACT</name>
<protein>
    <recommendedName>
        <fullName evidence="16">Adenosylcobinamide kinase</fullName>
        <ecNumber evidence="8">2.7.1.156</ecNumber>
        <ecNumber evidence="9">2.7.7.62</ecNumber>
    </recommendedName>
    <alternativeName>
        <fullName evidence="17">Adenosylcobinamide-phosphate guanylyltransferase</fullName>
    </alternativeName>
</protein>
<keyword evidence="15" id="KW-0342">GTP-binding</keyword>
<dbReference type="PANTHER" id="PTHR34848:SF1">
    <property type="entry name" value="BIFUNCTIONAL ADENOSYLCOBALAMIN BIOSYNTHESIS PROTEIN COBU"/>
    <property type="match status" value="1"/>
</dbReference>
<dbReference type="PIRSF" id="PIRSF006135">
    <property type="entry name" value="CobU"/>
    <property type="match status" value="1"/>
</dbReference>
<dbReference type="EMBL" id="CP076129">
    <property type="protein sequence ID" value="QWG10155.1"/>
    <property type="molecule type" value="Genomic_DNA"/>
</dbReference>
<dbReference type="GO" id="GO:0016301">
    <property type="term" value="F:kinase activity"/>
    <property type="evidence" value="ECO:0007669"/>
    <property type="project" value="UniProtKB-KW"/>
</dbReference>
<evidence type="ECO:0000256" key="8">
    <source>
        <dbReference type="ARBA" id="ARBA00012016"/>
    </source>
</evidence>
<dbReference type="InterPro" id="IPR027417">
    <property type="entry name" value="P-loop_NTPase"/>
</dbReference>
<sequence>MAKIHMITGGQRSGKSVYAEKIALSLSNTPYYLATSKKWDEEHTKRIDLHQKRRTNNWITIEEEIDLHLHQLKNKVILLDCVTLWLTNIFDKMNYDKEKTFDKAVAIWEQLILQDCTLIVVANEIGLGGISMHKGTRHFTDVHGLINQRIAKDAQQVTFIVAGLPLIVKG</sequence>
<keyword evidence="12" id="KW-0547">Nucleotide-binding</keyword>
<dbReference type="Gene3D" id="3.40.50.300">
    <property type="entry name" value="P-loop containing nucleotide triphosphate hydrolases"/>
    <property type="match status" value="1"/>
</dbReference>
<evidence type="ECO:0000256" key="12">
    <source>
        <dbReference type="ARBA" id="ARBA00022741"/>
    </source>
</evidence>
<dbReference type="GO" id="GO:0016779">
    <property type="term" value="F:nucleotidyltransferase activity"/>
    <property type="evidence" value="ECO:0007669"/>
    <property type="project" value="UniProtKB-KW"/>
</dbReference>
<keyword evidence="13 18" id="KW-0418">Kinase</keyword>
<evidence type="ECO:0000313" key="19">
    <source>
        <dbReference type="Proteomes" id="UP000682802"/>
    </source>
</evidence>
<evidence type="ECO:0000256" key="1">
    <source>
        <dbReference type="ARBA" id="ARBA00000312"/>
    </source>
</evidence>
<evidence type="ECO:0000256" key="15">
    <source>
        <dbReference type="ARBA" id="ARBA00023134"/>
    </source>
</evidence>
<comment type="catalytic activity">
    <reaction evidence="3">
        <text>adenosylcob(III)inamide + GTP = adenosylcob(III)inamide phosphate + GDP + H(+)</text>
        <dbReference type="Rhea" id="RHEA:15765"/>
        <dbReference type="ChEBI" id="CHEBI:2480"/>
        <dbReference type="ChEBI" id="CHEBI:15378"/>
        <dbReference type="ChEBI" id="CHEBI:37565"/>
        <dbReference type="ChEBI" id="CHEBI:58189"/>
        <dbReference type="ChEBI" id="CHEBI:58502"/>
        <dbReference type="EC" id="2.7.1.156"/>
    </reaction>
</comment>
<evidence type="ECO:0000256" key="14">
    <source>
        <dbReference type="ARBA" id="ARBA00022840"/>
    </source>
</evidence>
<accession>A0ABX8H2V3</accession>
<evidence type="ECO:0000256" key="6">
    <source>
        <dbReference type="ARBA" id="ARBA00005159"/>
    </source>
</evidence>
<comment type="catalytic activity">
    <reaction evidence="1">
        <text>adenosylcob(III)inamide + ATP = adenosylcob(III)inamide phosphate + ADP + H(+)</text>
        <dbReference type="Rhea" id="RHEA:15769"/>
        <dbReference type="ChEBI" id="CHEBI:2480"/>
        <dbReference type="ChEBI" id="CHEBI:15378"/>
        <dbReference type="ChEBI" id="CHEBI:30616"/>
        <dbReference type="ChEBI" id="CHEBI:58502"/>
        <dbReference type="ChEBI" id="CHEBI:456216"/>
        <dbReference type="EC" id="2.7.1.156"/>
    </reaction>
</comment>
<dbReference type="EC" id="2.7.1.156" evidence="8"/>
<evidence type="ECO:0000256" key="5">
    <source>
        <dbReference type="ARBA" id="ARBA00004692"/>
    </source>
</evidence>
<evidence type="ECO:0000256" key="4">
    <source>
        <dbReference type="ARBA" id="ARBA00003889"/>
    </source>
</evidence>
<comment type="pathway">
    <text evidence="5">Cofactor biosynthesis; adenosylcobalamin biosynthesis; adenosylcobalamin from cob(II)yrinate a,c-diamide: step 6/7.</text>
</comment>
<comment type="catalytic activity">
    <reaction evidence="2">
        <text>adenosylcob(III)inamide phosphate + GTP + H(+) = adenosylcob(III)inamide-GDP + diphosphate</text>
        <dbReference type="Rhea" id="RHEA:22712"/>
        <dbReference type="ChEBI" id="CHEBI:15378"/>
        <dbReference type="ChEBI" id="CHEBI:33019"/>
        <dbReference type="ChEBI" id="CHEBI:37565"/>
        <dbReference type="ChEBI" id="CHEBI:58502"/>
        <dbReference type="ChEBI" id="CHEBI:60487"/>
        <dbReference type="EC" id="2.7.7.62"/>
    </reaction>
</comment>
<comment type="similarity">
    <text evidence="7">Belongs to the CobU/CobP family.</text>
</comment>
<evidence type="ECO:0000256" key="13">
    <source>
        <dbReference type="ARBA" id="ARBA00022777"/>
    </source>
</evidence>
<evidence type="ECO:0000256" key="16">
    <source>
        <dbReference type="ARBA" id="ARBA00029570"/>
    </source>
</evidence>
<dbReference type="Proteomes" id="UP000682802">
    <property type="component" value="Chromosome 2"/>
</dbReference>
<dbReference type="PANTHER" id="PTHR34848">
    <property type="match status" value="1"/>
</dbReference>
<evidence type="ECO:0000256" key="10">
    <source>
        <dbReference type="ARBA" id="ARBA00022573"/>
    </source>
</evidence>
<keyword evidence="10" id="KW-0169">Cobalamin biosynthesis</keyword>
<dbReference type="RefSeq" id="WP_144075766.1">
    <property type="nucleotide sequence ID" value="NZ_CP076129.1"/>
</dbReference>
<dbReference type="Pfam" id="PF02283">
    <property type="entry name" value="CobU"/>
    <property type="match status" value="1"/>
</dbReference>
<dbReference type="EC" id="2.7.7.62" evidence="9"/>